<feature type="domain" description="VWFA" evidence="3">
    <location>
        <begin position="23"/>
        <end position="172"/>
    </location>
</feature>
<name>A0A7W7YHQ3_9BACT</name>
<dbReference type="RefSeq" id="WP_184205235.1">
    <property type="nucleotide sequence ID" value="NZ_JACHIF010000001.1"/>
</dbReference>
<feature type="region of interest" description="Disordered" evidence="1">
    <location>
        <begin position="234"/>
        <end position="264"/>
    </location>
</feature>
<evidence type="ECO:0000313" key="5">
    <source>
        <dbReference type="Proteomes" id="UP000534294"/>
    </source>
</evidence>
<keyword evidence="5" id="KW-1185">Reference proteome</keyword>
<dbReference type="InterPro" id="IPR002035">
    <property type="entry name" value="VWF_A"/>
</dbReference>
<evidence type="ECO:0000259" key="3">
    <source>
        <dbReference type="PROSITE" id="PS50234"/>
    </source>
</evidence>
<comment type="caution">
    <text evidence="4">The sequence shown here is derived from an EMBL/GenBank/DDBJ whole genome shotgun (WGS) entry which is preliminary data.</text>
</comment>
<dbReference type="Proteomes" id="UP000534294">
    <property type="component" value="Unassembled WGS sequence"/>
</dbReference>
<sequence length="658" mass="70277">MRLPVFLTCLGLLSSTALAEPTSVELILDCSGSMWNKLSDGRYRIDAAKQVLSEFIATAPEKEDLHIGLRLYGSKVSHREPGACEDTALVVPIEGFQRGEMLKLVKEARAIGATPLAISLNAAAEDFTKPGKKQVIVFTDGEESCGGDVTAALAKLKSEGIDADVRIIGIGLPKGVAARFAVLAPIENADSVLKLAEALKNATATTVAIPAAPPKVEKLKVTVRVMKNGEPLAEGDISLTGGDKTPNKLTKGEEPGTWTGELPPGIYTAKVAPAGRTFTDLGVARSADNTFVLDVTELPKVTIEIPNEEITVLQEFALMFSGANGIGDQHIVIAPADAPDSAVPNLRDAIGKEATMAIIAPDLPGMYEARFTQRGANGSNVICGRSKPFEVKVPQVTLEVPATVTSSTPMTVKFKAPVQNNDWIGWVKAGAEDGEYQIYTRPTANSDSVQMNAPAEPGDYEMRYANEGSIKPFARKAFKVEAATLGLEAPETVMAGSMVAIGWKAPAVGNLYISIVEKTAQPGAYNDYRRLDGGENPLKILAPRKTGEMEIRITEEQQNKVIFSRPIKLTAMQATLKGPTEVAKDSPINIAWTGPAGAGDFVTITKVGAPESEYLDYAYVVDAPAMVEIKAPEEAGDYELRYTTQENEVIARQPIKVK</sequence>
<dbReference type="Gene3D" id="3.40.50.410">
    <property type="entry name" value="von Willebrand factor, type A domain"/>
    <property type="match status" value="1"/>
</dbReference>
<dbReference type="PROSITE" id="PS50234">
    <property type="entry name" value="VWFA"/>
    <property type="match status" value="1"/>
</dbReference>
<reference evidence="4 5" key="1">
    <citation type="submission" date="2020-08" db="EMBL/GenBank/DDBJ databases">
        <title>Genomic Encyclopedia of Type Strains, Phase IV (KMG-IV): sequencing the most valuable type-strain genomes for metagenomic binning, comparative biology and taxonomic classification.</title>
        <authorList>
            <person name="Goeker M."/>
        </authorList>
    </citation>
    <scope>NUCLEOTIDE SEQUENCE [LARGE SCALE GENOMIC DNA]</scope>
    <source>
        <strain evidence="4 5">DSM 12251</strain>
    </source>
</reference>
<gene>
    <name evidence="4" type="ORF">HNQ64_000625</name>
</gene>
<dbReference type="EMBL" id="JACHIF010000001">
    <property type="protein sequence ID" value="MBB5036391.1"/>
    <property type="molecule type" value="Genomic_DNA"/>
</dbReference>
<organism evidence="4 5">
    <name type="scientific">Prosthecobacter dejongeii</name>
    <dbReference type="NCBI Taxonomy" id="48465"/>
    <lineage>
        <taxon>Bacteria</taxon>
        <taxon>Pseudomonadati</taxon>
        <taxon>Verrucomicrobiota</taxon>
        <taxon>Verrucomicrobiia</taxon>
        <taxon>Verrucomicrobiales</taxon>
        <taxon>Verrucomicrobiaceae</taxon>
        <taxon>Prosthecobacter</taxon>
    </lineage>
</organism>
<dbReference type="Pfam" id="PF00092">
    <property type="entry name" value="VWA"/>
    <property type="match status" value="1"/>
</dbReference>
<evidence type="ECO:0000256" key="2">
    <source>
        <dbReference type="SAM" id="SignalP"/>
    </source>
</evidence>
<dbReference type="SUPFAM" id="SSF53300">
    <property type="entry name" value="vWA-like"/>
    <property type="match status" value="1"/>
</dbReference>
<keyword evidence="2" id="KW-0732">Signal</keyword>
<feature type="chain" id="PRO_5030729406" evidence="2">
    <location>
        <begin position="20"/>
        <end position="658"/>
    </location>
</feature>
<protein>
    <submittedName>
        <fullName evidence="4">Ca-activated chloride channel family protein</fullName>
    </submittedName>
</protein>
<dbReference type="AlphaFoldDB" id="A0A7W7YHQ3"/>
<feature type="signal peptide" evidence="2">
    <location>
        <begin position="1"/>
        <end position="19"/>
    </location>
</feature>
<evidence type="ECO:0000256" key="1">
    <source>
        <dbReference type="SAM" id="MobiDB-lite"/>
    </source>
</evidence>
<dbReference type="SMART" id="SM00327">
    <property type="entry name" value="VWA"/>
    <property type="match status" value="1"/>
</dbReference>
<evidence type="ECO:0000313" key="4">
    <source>
        <dbReference type="EMBL" id="MBB5036391.1"/>
    </source>
</evidence>
<accession>A0A7W7YHQ3</accession>
<proteinExistence type="predicted"/>
<dbReference type="InterPro" id="IPR036465">
    <property type="entry name" value="vWFA_dom_sf"/>
</dbReference>